<reference evidence="1" key="1">
    <citation type="submission" date="2023-07" db="EMBL/GenBank/DDBJ databases">
        <authorList>
            <person name="Stuckert A."/>
        </authorList>
    </citation>
    <scope>NUCLEOTIDE SEQUENCE</scope>
</reference>
<keyword evidence="2" id="KW-1185">Reference proteome</keyword>
<gene>
    <name evidence="1" type="ORF">RIMI_LOCUS23271361</name>
</gene>
<sequence>MVALEQAGYTIMEKTADLTDVQKAVIDTLHKEVQGLLQVMIMANASGNIFENYTKLEESNSVKYRISQVLIN</sequence>
<comment type="caution">
    <text evidence="1">The sequence shown here is derived from an EMBL/GenBank/DDBJ whole genome shotgun (WGS) entry which is preliminary data.</text>
</comment>
<dbReference type="EMBL" id="CAUEEQ010079480">
    <property type="protein sequence ID" value="CAJ0968640.1"/>
    <property type="molecule type" value="Genomic_DNA"/>
</dbReference>
<name>A0ABN9MPF3_9NEOB</name>
<proteinExistence type="predicted"/>
<dbReference type="Proteomes" id="UP001176940">
    <property type="component" value="Unassembled WGS sequence"/>
</dbReference>
<accession>A0ABN9MPF3</accession>
<organism evidence="1 2">
    <name type="scientific">Ranitomeya imitator</name>
    <name type="common">mimic poison frog</name>
    <dbReference type="NCBI Taxonomy" id="111125"/>
    <lineage>
        <taxon>Eukaryota</taxon>
        <taxon>Metazoa</taxon>
        <taxon>Chordata</taxon>
        <taxon>Craniata</taxon>
        <taxon>Vertebrata</taxon>
        <taxon>Euteleostomi</taxon>
        <taxon>Amphibia</taxon>
        <taxon>Batrachia</taxon>
        <taxon>Anura</taxon>
        <taxon>Neobatrachia</taxon>
        <taxon>Hyloidea</taxon>
        <taxon>Dendrobatidae</taxon>
        <taxon>Dendrobatinae</taxon>
        <taxon>Ranitomeya</taxon>
    </lineage>
</organism>
<evidence type="ECO:0000313" key="2">
    <source>
        <dbReference type="Proteomes" id="UP001176940"/>
    </source>
</evidence>
<evidence type="ECO:0000313" key="1">
    <source>
        <dbReference type="EMBL" id="CAJ0968640.1"/>
    </source>
</evidence>
<protein>
    <submittedName>
        <fullName evidence="1">Uncharacterized protein</fullName>
    </submittedName>
</protein>